<dbReference type="InterPro" id="IPR014756">
    <property type="entry name" value="Ig_E-set"/>
</dbReference>
<dbReference type="InterPro" id="IPR002909">
    <property type="entry name" value="IPT_dom"/>
</dbReference>
<feature type="chain" id="PRO_5026852068" description="IPT/TIG domain-containing protein" evidence="2">
    <location>
        <begin position="22"/>
        <end position="463"/>
    </location>
</feature>
<dbReference type="SMART" id="SM00429">
    <property type="entry name" value="IPT"/>
    <property type="match status" value="2"/>
</dbReference>
<feature type="signal peptide" evidence="2">
    <location>
        <begin position="1"/>
        <end position="21"/>
    </location>
</feature>
<organism evidence="4 5">
    <name type="scientific">Chitinophaga oryziterrae</name>
    <dbReference type="NCBI Taxonomy" id="1031224"/>
    <lineage>
        <taxon>Bacteria</taxon>
        <taxon>Pseudomonadati</taxon>
        <taxon>Bacteroidota</taxon>
        <taxon>Chitinophagia</taxon>
        <taxon>Chitinophagales</taxon>
        <taxon>Chitinophagaceae</taxon>
        <taxon>Chitinophaga</taxon>
    </lineage>
</organism>
<keyword evidence="1 2" id="KW-0732">Signal</keyword>
<dbReference type="PANTHER" id="PTHR46769">
    <property type="entry name" value="POLYCYSTIC KIDNEY AND HEPATIC DISEASE 1 (AUTOSOMAL RECESSIVE)-LIKE 1"/>
    <property type="match status" value="1"/>
</dbReference>
<sequence>MKKRFPFILVLICTISFIACSKKDKTTDPSNGNPSTLTAFIGDTISIAGKNLGTDPRALLIQFGTVLVDIISVSETSVKVVVPDNIEESAVKIHLYSGTNEIILANDFKLKAPVIQSLSCDSGVAGQQVIITGKGFSSSTKFTQIYFGDKLLNAIDQSHTGLIIRVPDSIPAGKYAISVSLAGLKASAPELFKVILPGTPTFTGFSPQTAFIGDTITLEGEHLGTNPDALTVNFGNVQAQVVSAAETSVKVVVPDEIEAASAKIQLISGLTNLTSTSDFQLKAPVIDSITIKSGFSGQYYDIRGKGFRKSYKTAQIIFGNTTIDAKLGVPDHSDLYTKVPEGVAAGKYTVKVVVAGMTATANDLFEVIVPSITSFTPHSGTYFTEMTITGTNLANVNPGNAAFVKFVDFATGIGNIYGLSISNDANQIKLYVPNLTVGTYRIIVSIVGSSVQTNEPFTFTKWE</sequence>
<dbReference type="SUPFAM" id="SSF81296">
    <property type="entry name" value="E set domains"/>
    <property type="match status" value="5"/>
</dbReference>
<reference evidence="4 5" key="1">
    <citation type="submission" date="2019-12" db="EMBL/GenBank/DDBJ databases">
        <title>The draft genomic sequence of strain Chitinophaga oryziterrae JCM 16595.</title>
        <authorList>
            <person name="Zhang X."/>
        </authorList>
    </citation>
    <scope>NUCLEOTIDE SEQUENCE [LARGE SCALE GENOMIC DNA]</scope>
    <source>
        <strain evidence="4 5">JCM 16595</strain>
    </source>
</reference>
<protein>
    <recommendedName>
        <fullName evidence="3">IPT/TIG domain-containing protein</fullName>
    </recommendedName>
</protein>
<evidence type="ECO:0000256" key="1">
    <source>
        <dbReference type="ARBA" id="ARBA00022729"/>
    </source>
</evidence>
<dbReference type="Proteomes" id="UP000468388">
    <property type="component" value="Unassembled WGS sequence"/>
</dbReference>
<comment type="caution">
    <text evidence="4">The sequence shown here is derived from an EMBL/GenBank/DDBJ whole genome shotgun (WGS) entry which is preliminary data.</text>
</comment>
<name>A0A6N8J8P1_9BACT</name>
<dbReference type="PANTHER" id="PTHR46769:SF2">
    <property type="entry name" value="FIBROCYSTIN-L ISOFORM 2 PRECURSOR-RELATED"/>
    <property type="match status" value="1"/>
</dbReference>
<keyword evidence="5" id="KW-1185">Reference proteome</keyword>
<proteinExistence type="predicted"/>
<dbReference type="PROSITE" id="PS51257">
    <property type="entry name" value="PROKAR_LIPOPROTEIN"/>
    <property type="match status" value="1"/>
</dbReference>
<dbReference type="EMBL" id="WRXO01000003">
    <property type="protein sequence ID" value="MVT41483.1"/>
    <property type="molecule type" value="Genomic_DNA"/>
</dbReference>
<dbReference type="InterPro" id="IPR013783">
    <property type="entry name" value="Ig-like_fold"/>
</dbReference>
<gene>
    <name evidence="4" type="ORF">GO495_12890</name>
</gene>
<feature type="domain" description="IPT/TIG" evidence="3">
    <location>
        <begin position="369"/>
        <end position="460"/>
    </location>
</feature>
<accession>A0A6N8J8P1</accession>
<dbReference type="OrthoDB" id="614366at2"/>
<dbReference type="CDD" id="cd00603">
    <property type="entry name" value="IPT_PCSR"/>
    <property type="match status" value="1"/>
</dbReference>
<dbReference type="Gene3D" id="2.60.40.10">
    <property type="entry name" value="Immunoglobulins"/>
    <property type="match status" value="5"/>
</dbReference>
<dbReference type="RefSeq" id="WP_157300109.1">
    <property type="nucleotide sequence ID" value="NZ_BAAAZB010000025.1"/>
</dbReference>
<evidence type="ECO:0000256" key="2">
    <source>
        <dbReference type="SAM" id="SignalP"/>
    </source>
</evidence>
<feature type="domain" description="IPT/TIG" evidence="3">
    <location>
        <begin position="199"/>
        <end position="282"/>
    </location>
</feature>
<dbReference type="InterPro" id="IPR052387">
    <property type="entry name" value="Fibrocystin"/>
</dbReference>
<evidence type="ECO:0000313" key="4">
    <source>
        <dbReference type="EMBL" id="MVT41483.1"/>
    </source>
</evidence>
<evidence type="ECO:0000313" key="5">
    <source>
        <dbReference type="Proteomes" id="UP000468388"/>
    </source>
</evidence>
<dbReference type="AlphaFoldDB" id="A0A6N8J8P1"/>
<dbReference type="Pfam" id="PF01833">
    <property type="entry name" value="TIG"/>
    <property type="match status" value="5"/>
</dbReference>
<evidence type="ECO:0000259" key="3">
    <source>
        <dbReference type="SMART" id="SM00429"/>
    </source>
</evidence>